<evidence type="ECO:0000259" key="2">
    <source>
        <dbReference type="Pfam" id="PF04773"/>
    </source>
</evidence>
<reference evidence="4 5" key="1">
    <citation type="submission" date="2018-05" db="EMBL/GenBank/DDBJ databases">
        <title>Marinifilum breve JC075T sp. nov., a marine bacterium isolated from Yongle Blue Hole in the South China Sea.</title>
        <authorList>
            <person name="Fu T."/>
        </authorList>
    </citation>
    <scope>NUCLEOTIDE SEQUENCE [LARGE SCALE GENOMIC DNA]</scope>
    <source>
        <strain evidence="4 5">JC075</strain>
    </source>
</reference>
<dbReference type="InterPro" id="IPR032508">
    <property type="entry name" value="FecR_C"/>
</dbReference>
<evidence type="ECO:0000259" key="3">
    <source>
        <dbReference type="Pfam" id="PF16344"/>
    </source>
</evidence>
<keyword evidence="5" id="KW-1185">Reference proteome</keyword>
<dbReference type="RefSeq" id="WP_110363739.1">
    <property type="nucleotide sequence ID" value="NZ_QFLI01000015.1"/>
</dbReference>
<dbReference type="Gene3D" id="2.60.120.1440">
    <property type="match status" value="1"/>
</dbReference>
<dbReference type="FunFam" id="2.60.120.1440:FF:000001">
    <property type="entry name" value="Putative anti-sigma factor"/>
    <property type="match status" value="1"/>
</dbReference>
<dbReference type="PANTHER" id="PTHR30273:SF2">
    <property type="entry name" value="PROTEIN FECR"/>
    <property type="match status" value="1"/>
</dbReference>
<evidence type="ECO:0000256" key="1">
    <source>
        <dbReference type="SAM" id="Phobius"/>
    </source>
</evidence>
<dbReference type="OrthoDB" id="772265at2"/>
<sequence length="397" mass="46137">MEERINKNIDISKLLALYLNGNLDEKESEQLEEWLKEKESNRKLLDELENGSSTQERKDIINRINLEQEWSRFQASIQKETKVRKMLWKEMLKYAAIIALPILAATYLLMQDYSYEDYVSDIPVEIAPGIKSAELVLSTGERVQLGEEDQVLERNEQHVTIENKDRSLSYTSSANKTAKLRYNHLIIGRGEEYQLTLADGTKVWLNSESTLKYPTQFADNIREVELDGEAYFEVTKNKNAPFIVNTKQLNVEVLGTAFNLSAYGDEESIKTALVEGSVKISPKYEDLEDIIIKPDEMAVLNKDEHKLNVEQVDAKRYGQWREGLFTFNEESLEDILRKLSRWYDISVFYEDDGARYQYFSGKLPRFNNCNDLLDMIEKTTNVEFEIKSERTVIVRTK</sequence>
<gene>
    <name evidence="4" type="ORF">DF185_21975</name>
</gene>
<proteinExistence type="predicted"/>
<keyword evidence="1" id="KW-1133">Transmembrane helix</keyword>
<organism evidence="4 5">
    <name type="scientific">Marinifilum breve</name>
    <dbReference type="NCBI Taxonomy" id="2184082"/>
    <lineage>
        <taxon>Bacteria</taxon>
        <taxon>Pseudomonadati</taxon>
        <taxon>Bacteroidota</taxon>
        <taxon>Bacteroidia</taxon>
        <taxon>Marinilabiliales</taxon>
        <taxon>Marinifilaceae</taxon>
    </lineage>
</organism>
<feature type="domain" description="FecR protein" evidence="2">
    <location>
        <begin position="187"/>
        <end position="279"/>
    </location>
</feature>
<dbReference type="InterPro" id="IPR006860">
    <property type="entry name" value="FecR"/>
</dbReference>
<keyword evidence="1" id="KW-0812">Transmembrane</keyword>
<evidence type="ECO:0008006" key="6">
    <source>
        <dbReference type="Google" id="ProtNLM"/>
    </source>
</evidence>
<dbReference type="EMBL" id="QFLI01000015">
    <property type="protein sequence ID" value="PXX95389.1"/>
    <property type="molecule type" value="Genomic_DNA"/>
</dbReference>
<name>A0A2V3ZRS9_9BACT</name>
<dbReference type="AlphaFoldDB" id="A0A2V3ZRS9"/>
<feature type="domain" description="Protein FecR C-terminal" evidence="3">
    <location>
        <begin position="325"/>
        <end position="393"/>
    </location>
</feature>
<dbReference type="PANTHER" id="PTHR30273">
    <property type="entry name" value="PERIPLASMIC SIGNAL SENSOR AND SIGMA FACTOR ACTIVATOR FECR-RELATED"/>
    <property type="match status" value="1"/>
</dbReference>
<protein>
    <recommendedName>
        <fullName evidence="6">Anti-sigma factor</fullName>
    </recommendedName>
</protein>
<dbReference type="Pfam" id="PF16344">
    <property type="entry name" value="FecR_C"/>
    <property type="match status" value="1"/>
</dbReference>
<dbReference type="Gene3D" id="3.55.50.30">
    <property type="match status" value="1"/>
</dbReference>
<accession>A0A2V3ZRS9</accession>
<dbReference type="Pfam" id="PF04773">
    <property type="entry name" value="FecR"/>
    <property type="match status" value="1"/>
</dbReference>
<dbReference type="InterPro" id="IPR012373">
    <property type="entry name" value="Ferrdict_sens_TM"/>
</dbReference>
<evidence type="ECO:0000313" key="4">
    <source>
        <dbReference type="EMBL" id="PXX95389.1"/>
    </source>
</evidence>
<keyword evidence="1" id="KW-0472">Membrane</keyword>
<dbReference type="GO" id="GO:0016989">
    <property type="term" value="F:sigma factor antagonist activity"/>
    <property type="evidence" value="ECO:0007669"/>
    <property type="project" value="TreeGrafter"/>
</dbReference>
<comment type="caution">
    <text evidence="4">The sequence shown here is derived from an EMBL/GenBank/DDBJ whole genome shotgun (WGS) entry which is preliminary data.</text>
</comment>
<dbReference type="Proteomes" id="UP000248079">
    <property type="component" value="Unassembled WGS sequence"/>
</dbReference>
<feature type="transmembrane region" description="Helical" evidence="1">
    <location>
        <begin position="91"/>
        <end position="110"/>
    </location>
</feature>
<evidence type="ECO:0000313" key="5">
    <source>
        <dbReference type="Proteomes" id="UP000248079"/>
    </source>
</evidence>